<keyword evidence="1" id="KW-0732">Signal</keyword>
<evidence type="ECO:0000259" key="4">
    <source>
        <dbReference type="Pfam" id="PF22124"/>
    </source>
</evidence>
<dbReference type="PIRSF" id="PIRSF007663">
    <property type="entry name" value="UCP007663"/>
    <property type="match status" value="1"/>
</dbReference>
<sequence>MMLLEVLFPLFFLLPQARSKVIWSSQPALWNDIIRQAYPIGNGRLGAMPFGSPGAESVVLNIDSLWSGGPFENSEETQQKRSQNIFLAYGSGYFKMEQAVCEPPMSEAVKLTLTDVSQLLGNGDNYGSYQVYANLSVAIDGVTAADSFRRSLDFDTGLHVTSYPANDGNNYTSTVYCSYFDQVCVYHLSSSAELPKITIALDNQLVDRSLLNKTCGDQSVRLSGVTQLGPPIGMKYDGIARVHTQTGTAVCDPDSGALVIPADSHIREFTVVIGAGTNYDQTKGNAENNFSFMGEDPGAHVESVTSEAIAKMESDLRAAHGSDYQNLMEQFTLDLPDIAGSADLELSEMLDRYGQNDTSDPYLESLLFSLGRHLFISSERENSLPSNLAGRWSETLTAAWSADYHSNINFQMNHWGVDQTGLGDLQVASWNYVEDTWVPRGTETAQLLYGAPGWVVHDEMNIFGHTGMKDTAQWANYPAAAAWMMQHVYDHFSYSQNVTWFAAQGYPLLKGIAEFWLSQLQPDTYYNDGTLVVNPCNSPEHGPTTFACTHYQQLIHQLFTNILSSTASIPNLEPDTTFITNLTNSLTQLDKGLHIGTFNEIKEWKIPDSLGYDFPNDTHRHLSHLIGWYPGYSISSFLHGYTNTTIQSSIRTSLLNRGNGTGPDADAGWEKVWRSACWAMLNDTDMAYGELRYAIQRNLAANGLSMYWAKNPPFQIDANFGLVGAVLAMLVVDLPGTEAVVLGPAIPKEWGGGSVKGLGLRGGGKVDFEWDESGVVKSAKVAGTKTGLRVVNVEGQVLIDV</sequence>
<dbReference type="Proteomes" id="UP000184330">
    <property type="component" value="Unassembled WGS sequence"/>
</dbReference>
<dbReference type="Gene3D" id="1.50.10.10">
    <property type="match status" value="1"/>
</dbReference>
<evidence type="ECO:0000256" key="1">
    <source>
        <dbReference type="SAM" id="SignalP"/>
    </source>
</evidence>
<dbReference type="OrthoDB" id="2848340at2759"/>
<dbReference type="AlphaFoldDB" id="A0A1L7XF83"/>
<dbReference type="GO" id="GO:0005975">
    <property type="term" value="P:carbohydrate metabolic process"/>
    <property type="evidence" value="ECO:0007669"/>
    <property type="project" value="InterPro"/>
</dbReference>
<evidence type="ECO:0000313" key="5">
    <source>
        <dbReference type="EMBL" id="CZR63683.1"/>
    </source>
</evidence>
<dbReference type="Pfam" id="PF14498">
    <property type="entry name" value="Glyco_hyd_65N_2"/>
    <property type="match status" value="1"/>
</dbReference>
<dbReference type="SUPFAM" id="SSF48208">
    <property type="entry name" value="Six-hairpin glycosidases"/>
    <property type="match status" value="1"/>
</dbReference>
<protein>
    <submittedName>
        <fullName evidence="5">Related to Alpha-fucosidase A</fullName>
    </submittedName>
</protein>
<feature type="domain" description="Glycosyl hydrolase family 95 catalytic" evidence="4">
    <location>
        <begin position="314"/>
        <end position="730"/>
    </location>
</feature>
<accession>A0A1L7XF83</accession>
<dbReference type="InterPro" id="IPR016518">
    <property type="entry name" value="Alpha-L-fucosidase"/>
</dbReference>
<dbReference type="PANTHER" id="PTHR31084:SF3">
    <property type="entry name" value="ALPHA-FUCOSIDASE A"/>
    <property type="match status" value="1"/>
</dbReference>
<dbReference type="InterPro" id="IPR008928">
    <property type="entry name" value="6-hairpin_glycosidase_sf"/>
</dbReference>
<gene>
    <name evidence="5" type="ORF">PAC_13580</name>
</gene>
<evidence type="ECO:0000259" key="2">
    <source>
        <dbReference type="Pfam" id="PF14498"/>
    </source>
</evidence>
<evidence type="ECO:0000259" key="3">
    <source>
        <dbReference type="Pfam" id="PF21307"/>
    </source>
</evidence>
<organism evidence="5 6">
    <name type="scientific">Phialocephala subalpina</name>
    <dbReference type="NCBI Taxonomy" id="576137"/>
    <lineage>
        <taxon>Eukaryota</taxon>
        <taxon>Fungi</taxon>
        <taxon>Dikarya</taxon>
        <taxon>Ascomycota</taxon>
        <taxon>Pezizomycotina</taxon>
        <taxon>Leotiomycetes</taxon>
        <taxon>Helotiales</taxon>
        <taxon>Mollisiaceae</taxon>
        <taxon>Phialocephala</taxon>
        <taxon>Phialocephala fortinii species complex</taxon>
    </lineage>
</organism>
<name>A0A1L7XF83_9HELO</name>
<dbReference type="Pfam" id="PF21307">
    <property type="entry name" value="Glyco_hydro_95_C"/>
    <property type="match status" value="1"/>
</dbReference>
<dbReference type="GO" id="GO:0004560">
    <property type="term" value="F:alpha-L-fucosidase activity"/>
    <property type="evidence" value="ECO:0007669"/>
    <property type="project" value="InterPro"/>
</dbReference>
<dbReference type="Pfam" id="PF22124">
    <property type="entry name" value="Glyco_hydro_95_cat"/>
    <property type="match status" value="1"/>
</dbReference>
<feature type="domain" description="Glycosyl hydrolase family 95 N-terminal" evidence="2">
    <location>
        <begin position="22"/>
        <end position="282"/>
    </location>
</feature>
<dbReference type="STRING" id="576137.A0A1L7XF83"/>
<feature type="signal peptide" evidence="1">
    <location>
        <begin position="1"/>
        <end position="19"/>
    </location>
</feature>
<proteinExistence type="predicted"/>
<keyword evidence="6" id="KW-1185">Reference proteome</keyword>
<feature type="domain" description="Alpha fucosidase A-like C-terminal" evidence="3">
    <location>
        <begin position="740"/>
        <end position="796"/>
    </location>
</feature>
<dbReference type="InterPro" id="IPR012341">
    <property type="entry name" value="6hp_glycosidase-like_sf"/>
</dbReference>
<dbReference type="InterPro" id="IPR049053">
    <property type="entry name" value="AFCA-like_C"/>
</dbReference>
<dbReference type="InterPro" id="IPR027414">
    <property type="entry name" value="GH95_N_dom"/>
</dbReference>
<reference evidence="5 6" key="1">
    <citation type="submission" date="2016-03" db="EMBL/GenBank/DDBJ databases">
        <authorList>
            <person name="Ploux O."/>
        </authorList>
    </citation>
    <scope>NUCLEOTIDE SEQUENCE [LARGE SCALE GENOMIC DNA]</scope>
    <source>
        <strain evidence="5 6">UAMH 11012</strain>
    </source>
</reference>
<dbReference type="EMBL" id="FJOG01000024">
    <property type="protein sequence ID" value="CZR63683.1"/>
    <property type="molecule type" value="Genomic_DNA"/>
</dbReference>
<dbReference type="PANTHER" id="PTHR31084">
    <property type="entry name" value="ALPHA-L-FUCOSIDASE 2"/>
    <property type="match status" value="1"/>
</dbReference>
<evidence type="ECO:0000313" key="6">
    <source>
        <dbReference type="Proteomes" id="UP000184330"/>
    </source>
</evidence>
<dbReference type="InterPro" id="IPR054363">
    <property type="entry name" value="GH95_cat"/>
</dbReference>
<feature type="chain" id="PRO_5012092177" evidence="1">
    <location>
        <begin position="20"/>
        <end position="801"/>
    </location>
</feature>